<dbReference type="RefSeq" id="XP_064465818.1">
    <property type="nucleotide sequence ID" value="XM_064609748.1"/>
</dbReference>
<dbReference type="InterPro" id="IPR027871">
    <property type="entry name" value="DUF4603"/>
</dbReference>
<protein>
    <submittedName>
        <fullName evidence="1">Uncharacterized protein</fullName>
    </submittedName>
</protein>
<dbReference type="RefSeq" id="XP_064465817.1">
    <property type="nucleotide sequence ID" value="XM_064609747.1"/>
</dbReference>
<sequence>MKYRQPTVAPPGVQAWLQGELEGRGIDTVYARTVLSLLLQPDGPWDLPARRVAAVECLCSAAEQKNSIEALVDELCRRLDNHLQSGKAPATATVQVLERSPQELAQMYYAAFPALSSAAEEPRRVSWDGRRIIRRHEQRRRRDLNALRDSLCQTPEERRLRRQLSDPRLAAIWGRTAPTRPGSVWALSTEETQHLKAQEVRSLPGFPHLAQGLAAGLLLAEALLLRSGAGHPEPPKDASSLLGLLLHNVVVADLRGKNNEQEALCMSPHDGSDLENTDAMSDDSNGALGMGGHAVPEGPQQEEDVAGGWNQTESCPPWTSEQTSVDHPEIVPHHRWGSHVEQMKHELEAEEEDVLGCLCGPPSPSGQSPPVHRAWELERQWLTPCAAAYACCPGEANGSLRVV</sequence>
<name>A0A2R5LG81_9ACAR</name>
<dbReference type="AlphaFoldDB" id="A0A2R5LG81"/>
<dbReference type="GeneID" id="135377382"/>
<dbReference type="KEGG" id="oti:135377382"/>
<dbReference type="PANTHER" id="PTHR17611:SF3">
    <property type="entry name" value="DNA SEGMENT, CHR 5, ERATO DOI 579, EXPRESSED"/>
    <property type="match status" value="1"/>
</dbReference>
<organism evidence="1">
    <name type="scientific">Ornithodoros turicata</name>
    <dbReference type="NCBI Taxonomy" id="34597"/>
    <lineage>
        <taxon>Eukaryota</taxon>
        <taxon>Metazoa</taxon>
        <taxon>Ecdysozoa</taxon>
        <taxon>Arthropoda</taxon>
        <taxon>Chelicerata</taxon>
        <taxon>Arachnida</taxon>
        <taxon>Acari</taxon>
        <taxon>Parasitiformes</taxon>
        <taxon>Ixodida</taxon>
        <taxon>Ixodoidea</taxon>
        <taxon>Argasidae</taxon>
        <taxon>Ornithodorinae</taxon>
        <taxon>Ornithodoros</taxon>
    </lineage>
</organism>
<accession>A0A2R5LG81</accession>
<dbReference type="PANTHER" id="PTHR17611">
    <property type="entry name" value="DNA SEGMENT, CHR 5, ERATO DOI 579, EXPRESSED"/>
    <property type="match status" value="1"/>
</dbReference>
<proteinExistence type="predicted"/>
<dbReference type="EMBL" id="GGLE01004404">
    <property type="protein sequence ID" value="MBY08530.1"/>
    <property type="molecule type" value="Transcribed_RNA"/>
</dbReference>
<reference evidence="1" key="1">
    <citation type="submission" date="2018-03" db="EMBL/GenBank/DDBJ databases">
        <title>The relapsing fever spirochete Borrelia turicatae persists in the highly oxidative environment of its soft-bodied tick vector.</title>
        <authorList>
            <person name="Bourret T.J."/>
            <person name="Boyle W.K."/>
            <person name="Valenzuela J.G."/>
            <person name="Oliveira F."/>
            <person name="Lopez J.E."/>
        </authorList>
    </citation>
    <scope>NUCLEOTIDE SEQUENCE</scope>
    <source>
        <strain evidence="1">Kansas strain/isolate</strain>
        <tissue evidence="1">Salivary glands</tissue>
    </source>
</reference>
<evidence type="ECO:0000313" key="1">
    <source>
        <dbReference type="EMBL" id="MBY08530.1"/>
    </source>
</evidence>